<dbReference type="KEGG" id="dau:Daud_1474"/>
<dbReference type="OrthoDB" id="9802202at2"/>
<keyword evidence="1" id="KW-0732">Signal</keyword>
<proteinExistence type="predicted"/>
<dbReference type="Proteomes" id="UP000008544">
    <property type="component" value="Chromosome"/>
</dbReference>
<dbReference type="RefSeq" id="WP_012302565.1">
    <property type="nucleotide sequence ID" value="NC_010424.1"/>
</dbReference>
<dbReference type="PANTHER" id="PTHR31528">
    <property type="entry name" value="4-AMINO-5-HYDROXYMETHYL-2-METHYLPYRIMIDINE PHOSPHATE SYNTHASE THI11-RELATED"/>
    <property type="match status" value="1"/>
</dbReference>
<protein>
    <recommendedName>
        <fullName evidence="4">ABC transporter substrate-binding protein</fullName>
    </recommendedName>
</protein>
<feature type="chain" id="PRO_5002765346" description="ABC transporter substrate-binding protein" evidence="1">
    <location>
        <begin position="21"/>
        <end position="332"/>
    </location>
</feature>
<dbReference type="AlphaFoldDB" id="B1I4S7"/>
<dbReference type="PANTHER" id="PTHR31528:SF3">
    <property type="entry name" value="THIAMINE BIOSYNTHESIS PROTEIN HI_0357-RELATED"/>
    <property type="match status" value="1"/>
</dbReference>
<evidence type="ECO:0000256" key="1">
    <source>
        <dbReference type="SAM" id="SignalP"/>
    </source>
</evidence>
<gene>
    <name evidence="2" type="ordered locus">Daud_1474</name>
</gene>
<dbReference type="STRING" id="477974.Daud_1474"/>
<dbReference type="HOGENOM" id="CLU_061540_1_0_9"/>
<reference evidence="3" key="1">
    <citation type="submission" date="2007-10" db="EMBL/GenBank/DDBJ databases">
        <title>Complete sequence of chromosome of Desulforudis audaxviator MP104C.</title>
        <authorList>
            <person name="Copeland A."/>
            <person name="Lucas S."/>
            <person name="Lapidus A."/>
            <person name="Barry K."/>
            <person name="Glavina del Rio T."/>
            <person name="Dalin E."/>
            <person name="Tice H."/>
            <person name="Bruce D."/>
            <person name="Pitluck S."/>
            <person name="Lowry S.R."/>
            <person name="Larimer F."/>
            <person name="Land M.L."/>
            <person name="Hauser L."/>
            <person name="Kyrpides N."/>
            <person name="Ivanova N.N."/>
            <person name="Richardson P."/>
        </authorList>
    </citation>
    <scope>NUCLEOTIDE SEQUENCE [LARGE SCALE GENOMIC DNA]</scope>
    <source>
        <strain evidence="3">MP104C</strain>
    </source>
</reference>
<dbReference type="SUPFAM" id="SSF53850">
    <property type="entry name" value="Periplasmic binding protein-like II"/>
    <property type="match status" value="1"/>
</dbReference>
<accession>B1I4S7</accession>
<dbReference type="eggNOG" id="COG0715">
    <property type="taxonomic scope" value="Bacteria"/>
</dbReference>
<dbReference type="GO" id="GO:0009228">
    <property type="term" value="P:thiamine biosynthetic process"/>
    <property type="evidence" value="ECO:0007669"/>
    <property type="project" value="InterPro"/>
</dbReference>
<organism evidence="2 3">
    <name type="scientific">Desulforudis audaxviator (strain MP104C)</name>
    <dbReference type="NCBI Taxonomy" id="477974"/>
    <lineage>
        <taxon>Bacteria</taxon>
        <taxon>Bacillati</taxon>
        <taxon>Bacillota</taxon>
        <taxon>Clostridia</taxon>
        <taxon>Thermoanaerobacterales</taxon>
        <taxon>Candidatus Desulforudaceae</taxon>
        <taxon>Candidatus Desulforudis</taxon>
    </lineage>
</organism>
<feature type="signal peptide" evidence="1">
    <location>
        <begin position="1"/>
        <end position="20"/>
    </location>
</feature>
<evidence type="ECO:0008006" key="4">
    <source>
        <dbReference type="Google" id="ProtNLM"/>
    </source>
</evidence>
<dbReference type="InterPro" id="IPR027939">
    <property type="entry name" value="NMT1/THI5"/>
</dbReference>
<name>B1I4S7_DESAP</name>
<dbReference type="Gene3D" id="3.40.190.10">
    <property type="entry name" value="Periplasmic binding protein-like II"/>
    <property type="match status" value="1"/>
</dbReference>
<evidence type="ECO:0000313" key="2">
    <source>
        <dbReference type="EMBL" id="ACA59980.1"/>
    </source>
</evidence>
<keyword evidence="3" id="KW-1185">Reference proteome</keyword>
<reference evidence="2 3" key="2">
    <citation type="journal article" date="2008" name="Science">
        <title>Environmental genomics reveals a single-species ecosystem deep within Earth.</title>
        <authorList>
            <person name="Chivian D."/>
            <person name="Brodie E.L."/>
            <person name="Alm E.J."/>
            <person name="Culley D.E."/>
            <person name="Dehal P.S."/>
            <person name="Desantis T.Z."/>
            <person name="Gihring T.M."/>
            <person name="Lapidus A."/>
            <person name="Lin L.H."/>
            <person name="Lowry S.R."/>
            <person name="Moser D.P."/>
            <person name="Richardson P.M."/>
            <person name="Southam G."/>
            <person name="Wanger G."/>
            <person name="Pratt L.M."/>
            <person name="Andersen G.L."/>
            <person name="Hazen T.C."/>
            <person name="Brockman F.J."/>
            <person name="Arkin A.P."/>
            <person name="Onstott T.C."/>
        </authorList>
    </citation>
    <scope>NUCLEOTIDE SEQUENCE [LARGE SCALE GENOMIC DNA]</scope>
    <source>
        <strain evidence="2 3">MP104C</strain>
    </source>
</reference>
<dbReference type="EMBL" id="CP000860">
    <property type="protein sequence ID" value="ACA59980.1"/>
    <property type="molecule type" value="Genomic_DNA"/>
</dbReference>
<sequence length="332" mass="36532">MHRILSIAAAITVLAAGAAAAWFFTHHPEPEVHRLSVRETAREIAYLPHYLAAALGYFEDNGLHLSLTTAPRGIVDPAQDKAELYLTPLDRLMVDGPVAFAALTGKDPNFLLGREAKPDFKWENLKEYTVIGDPPDTVGEVALEEILRRLELVPQTHVTIIQHLPVHLRVGAFLSGTGSFIILPDPMAAYLEKSETGYVLVSLAEAGEIPSRVCAATPEFLQTHPDVALGYCLAVFQAQEWIAQKSPEEIAVVAAPFFPYLDLETLTRVIARNKETRLWAPNPLVEENAYQNLQNWLIQSGELPQAVPYHQAVEPSFAREAVEGGALPVPQQ</sequence>
<evidence type="ECO:0000313" key="3">
    <source>
        <dbReference type="Proteomes" id="UP000008544"/>
    </source>
</evidence>